<feature type="transmembrane region" description="Helical" evidence="1">
    <location>
        <begin position="6"/>
        <end position="23"/>
    </location>
</feature>
<evidence type="ECO:0000313" key="2">
    <source>
        <dbReference type="EMBL" id="KFF04261.1"/>
    </source>
</evidence>
<dbReference type="AlphaFoldDB" id="A0A085ZIJ7"/>
<accession>A0A085ZIJ7</accession>
<feature type="transmembrane region" description="Helical" evidence="1">
    <location>
        <begin position="86"/>
        <end position="107"/>
    </location>
</feature>
<comment type="caution">
    <text evidence="2">The sequence shown here is derived from an EMBL/GenBank/DDBJ whole genome shotgun (WGS) entry which is preliminary data.</text>
</comment>
<dbReference type="eggNOG" id="ENOG5032HM8">
    <property type="taxonomic scope" value="Bacteria"/>
</dbReference>
<keyword evidence="1" id="KW-0812">Transmembrane</keyword>
<evidence type="ECO:0000313" key="3">
    <source>
        <dbReference type="Proteomes" id="UP000028715"/>
    </source>
</evidence>
<reference evidence="2 3" key="1">
    <citation type="submission" date="2014-07" db="EMBL/GenBank/DDBJ databases">
        <title>Genome of Flavobacterium reichenbachii LMG 25512.</title>
        <authorList>
            <person name="Stropko S.J."/>
            <person name="Pipes S.E."/>
            <person name="Newman J.D."/>
        </authorList>
    </citation>
    <scope>NUCLEOTIDE SEQUENCE [LARGE SCALE GENOMIC DNA]</scope>
    <source>
        <strain evidence="2 3">LMG 25512</strain>
    </source>
</reference>
<sequence>MDSLGFIFFILLLLMIILPNYLFQRKLKLTDLSYFKYKAIYLVISISSLILVFVFFYYLKEYFLKYYFELNTNNKNEYEANKARTITVSIVLLLNSVLNIYFAKFYLKRISKTKNEIELIGKE</sequence>
<keyword evidence="1" id="KW-0472">Membrane</keyword>
<gene>
    <name evidence="2" type="ORF">IW19_01405</name>
</gene>
<organism evidence="2 3">
    <name type="scientific">Flavobacterium reichenbachii</name>
    <dbReference type="NCBI Taxonomy" id="362418"/>
    <lineage>
        <taxon>Bacteria</taxon>
        <taxon>Pseudomonadati</taxon>
        <taxon>Bacteroidota</taxon>
        <taxon>Flavobacteriia</taxon>
        <taxon>Flavobacteriales</taxon>
        <taxon>Flavobacteriaceae</taxon>
        <taxon>Flavobacterium</taxon>
    </lineage>
</organism>
<feature type="transmembrane region" description="Helical" evidence="1">
    <location>
        <begin position="39"/>
        <end position="59"/>
    </location>
</feature>
<keyword evidence="3" id="KW-1185">Reference proteome</keyword>
<keyword evidence="1" id="KW-1133">Transmembrane helix</keyword>
<name>A0A085ZIJ7_9FLAO</name>
<evidence type="ECO:0000256" key="1">
    <source>
        <dbReference type="SAM" id="Phobius"/>
    </source>
</evidence>
<dbReference type="STRING" id="362418.IW19_01405"/>
<proteinExistence type="predicted"/>
<dbReference type="Proteomes" id="UP000028715">
    <property type="component" value="Unassembled WGS sequence"/>
</dbReference>
<protein>
    <submittedName>
        <fullName evidence="2">Uncharacterized protein</fullName>
    </submittedName>
</protein>
<dbReference type="EMBL" id="JPRL01000001">
    <property type="protein sequence ID" value="KFF04261.1"/>
    <property type="molecule type" value="Genomic_DNA"/>
</dbReference>